<accession>A0A255ETQ2</accession>
<dbReference type="InterPro" id="IPR003439">
    <property type="entry name" value="ABC_transporter-like_ATP-bd"/>
</dbReference>
<keyword evidence="5" id="KW-0547">Nucleotide-binding</keyword>
<dbReference type="PROSITE" id="PS50929">
    <property type="entry name" value="ABC_TM1F"/>
    <property type="match status" value="1"/>
</dbReference>
<name>A0A255ETQ2_9ACTN</name>
<feature type="domain" description="ABC transmembrane type-1" evidence="11">
    <location>
        <begin position="18"/>
        <end position="300"/>
    </location>
</feature>
<dbReference type="GO" id="GO:0005886">
    <property type="term" value="C:plasma membrane"/>
    <property type="evidence" value="ECO:0007669"/>
    <property type="project" value="UniProtKB-SubCell"/>
</dbReference>
<gene>
    <name evidence="12" type="ORF">CGZ92_00125</name>
</gene>
<organism evidence="12 13">
    <name type="scientific">Parenemella sanctibonifatiensis</name>
    <dbReference type="NCBI Taxonomy" id="2016505"/>
    <lineage>
        <taxon>Bacteria</taxon>
        <taxon>Bacillati</taxon>
        <taxon>Actinomycetota</taxon>
        <taxon>Actinomycetes</taxon>
        <taxon>Propionibacteriales</taxon>
        <taxon>Propionibacteriaceae</taxon>
        <taxon>Parenemella</taxon>
    </lineage>
</organism>
<dbReference type="SUPFAM" id="SSF52540">
    <property type="entry name" value="P-loop containing nucleoside triphosphate hydrolases"/>
    <property type="match status" value="1"/>
</dbReference>
<proteinExistence type="predicted"/>
<keyword evidence="4 9" id="KW-0812">Transmembrane</keyword>
<sequence length="577" mass="62337">MLIRLLRHYLRPYAGFILALIGVQLVAAMASLYLPSLNGSIIDDGVAAGNIDHIWRTGGVMLAVSLVQIAGQITAAWLGARVAMAMGRDVRAGIFHRVLSFSARDLNQFGAPSLITRNTNDVQQIQQMVVMASVMLVSAPITMIGGTFMALREDIGLSWLVVVAVVTLAAAVGTIVVFMGPLFTKLQNRIDIVNRVLREQITGIRVVRAFVREEHEAARFDRANADLTDTTTKVGRLMATMFPVVMLILNVSSVGVLWFGGHRVASGAMQVGQLTAFLQYLTQILFSVMMATMVMVIAPRAAVCAKRIMEVLDTRSSVVPASDPRTPAAAAGRVEFRNVSFTYPGAEEPVLRELTFTAEPGRTTAIIGATGTGKTTLLNLIPRLIDATDGEVVVDGVPVTELAPEELWSRVGLIPQRSFLFTGTVASNLRYGRPEATDEELWEALRIAQADDFVSAFPDGLDHKIAQGGSNVSGGQRQRLSIARALVARPPVLLFDDSFSALDLTTDSRLRRALDESVKDATRIVVAQRVSTITDADLILVMDNGEIVARGSHEELLESSPTYAEIVDSQLSAEEAA</sequence>
<evidence type="ECO:0000256" key="1">
    <source>
        <dbReference type="ARBA" id="ARBA00004651"/>
    </source>
</evidence>
<feature type="transmembrane region" description="Helical" evidence="9">
    <location>
        <begin position="237"/>
        <end position="260"/>
    </location>
</feature>
<dbReference type="Gene3D" id="3.40.50.300">
    <property type="entry name" value="P-loop containing nucleotide triphosphate hydrolases"/>
    <property type="match status" value="1"/>
</dbReference>
<dbReference type="Pfam" id="PF00664">
    <property type="entry name" value="ABC_membrane"/>
    <property type="match status" value="1"/>
</dbReference>
<dbReference type="PANTHER" id="PTHR43394:SF1">
    <property type="entry name" value="ATP-BINDING CASSETTE SUB-FAMILY B MEMBER 10, MITOCHONDRIAL"/>
    <property type="match status" value="1"/>
</dbReference>
<reference evidence="12 13" key="1">
    <citation type="submission" date="2017-07" db="EMBL/GenBank/DDBJ databases">
        <title>Draft whole genome sequences of clinical Proprionibacteriaceae strains.</title>
        <authorList>
            <person name="Bernier A.-M."/>
            <person name="Bernard K."/>
            <person name="Domingo M.-C."/>
        </authorList>
    </citation>
    <scope>NUCLEOTIDE SEQUENCE [LARGE SCALE GENOMIC DNA]</scope>
    <source>
        <strain evidence="12 13">NML 160184</strain>
    </source>
</reference>
<dbReference type="PANTHER" id="PTHR43394">
    <property type="entry name" value="ATP-DEPENDENT PERMEASE MDL1, MITOCHONDRIAL"/>
    <property type="match status" value="1"/>
</dbReference>
<evidence type="ECO:0000256" key="5">
    <source>
        <dbReference type="ARBA" id="ARBA00022741"/>
    </source>
</evidence>
<evidence type="ECO:0000313" key="12">
    <source>
        <dbReference type="EMBL" id="OYN91493.1"/>
    </source>
</evidence>
<dbReference type="AlphaFoldDB" id="A0A255ETQ2"/>
<dbReference type="SUPFAM" id="SSF90123">
    <property type="entry name" value="ABC transporter transmembrane region"/>
    <property type="match status" value="1"/>
</dbReference>
<keyword evidence="3" id="KW-1003">Cell membrane</keyword>
<evidence type="ECO:0000256" key="9">
    <source>
        <dbReference type="SAM" id="Phobius"/>
    </source>
</evidence>
<dbReference type="InterPro" id="IPR017871">
    <property type="entry name" value="ABC_transporter-like_CS"/>
</dbReference>
<feature type="transmembrane region" description="Helical" evidence="9">
    <location>
        <begin position="280"/>
        <end position="299"/>
    </location>
</feature>
<dbReference type="SMART" id="SM00382">
    <property type="entry name" value="AAA"/>
    <property type="match status" value="1"/>
</dbReference>
<dbReference type="GO" id="GO:0015421">
    <property type="term" value="F:ABC-type oligopeptide transporter activity"/>
    <property type="evidence" value="ECO:0007669"/>
    <property type="project" value="TreeGrafter"/>
</dbReference>
<dbReference type="InterPro" id="IPR039421">
    <property type="entry name" value="Type_1_exporter"/>
</dbReference>
<evidence type="ECO:0000256" key="2">
    <source>
        <dbReference type="ARBA" id="ARBA00022448"/>
    </source>
</evidence>
<dbReference type="FunFam" id="1.20.1560.10:FF:000040">
    <property type="entry name" value="Multidrug ABC transporter ATP-binding protein"/>
    <property type="match status" value="1"/>
</dbReference>
<feature type="transmembrane region" description="Helical" evidence="9">
    <location>
        <begin position="54"/>
        <end position="78"/>
    </location>
</feature>
<comment type="caution">
    <text evidence="12">The sequence shown here is derived from an EMBL/GenBank/DDBJ whole genome shotgun (WGS) entry which is preliminary data.</text>
</comment>
<dbReference type="CDD" id="cd18548">
    <property type="entry name" value="ABC_6TM_Tm287_like"/>
    <property type="match status" value="1"/>
</dbReference>
<dbReference type="InterPro" id="IPR003593">
    <property type="entry name" value="AAA+_ATPase"/>
</dbReference>
<dbReference type="Pfam" id="PF00005">
    <property type="entry name" value="ABC_tran"/>
    <property type="match status" value="1"/>
</dbReference>
<keyword evidence="6 12" id="KW-0067">ATP-binding</keyword>
<evidence type="ECO:0000313" key="13">
    <source>
        <dbReference type="Proteomes" id="UP000216533"/>
    </source>
</evidence>
<dbReference type="EMBL" id="NMVI01000002">
    <property type="protein sequence ID" value="OYN91493.1"/>
    <property type="molecule type" value="Genomic_DNA"/>
</dbReference>
<keyword evidence="8 9" id="KW-0472">Membrane</keyword>
<evidence type="ECO:0000256" key="7">
    <source>
        <dbReference type="ARBA" id="ARBA00022989"/>
    </source>
</evidence>
<feature type="domain" description="ABC transporter" evidence="10">
    <location>
        <begin position="334"/>
        <end position="569"/>
    </location>
</feature>
<feature type="transmembrane region" description="Helical" evidence="9">
    <location>
        <begin position="157"/>
        <end position="179"/>
    </location>
</feature>
<dbReference type="InterPro" id="IPR036640">
    <property type="entry name" value="ABC1_TM_sf"/>
</dbReference>
<dbReference type="PROSITE" id="PS50893">
    <property type="entry name" value="ABC_TRANSPORTER_2"/>
    <property type="match status" value="1"/>
</dbReference>
<dbReference type="Gene3D" id="1.20.1560.10">
    <property type="entry name" value="ABC transporter type 1, transmembrane domain"/>
    <property type="match status" value="1"/>
</dbReference>
<feature type="transmembrane region" description="Helical" evidence="9">
    <location>
        <begin position="12"/>
        <end position="34"/>
    </location>
</feature>
<dbReference type="GO" id="GO:0016887">
    <property type="term" value="F:ATP hydrolysis activity"/>
    <property type="evidence" value="ECO:0007669"/>
    <property type="project" value="InterPro"/>
</dbReference>
<keyword evidence="7 9" id="KW-1133">Transmembrane helix</keyword>
<evidence type="ECO:0000256" key="3">
    <source>
        <dbReference type="ARBA" id="ARBA00022475"/>
    </source>
</evidence>
<evidence type="ECO:0000259" key="10">
    <source>
        <dbReference type="PROSITE" id="PS50893"/>
    </source>
</evidence>
<dbReference type="PROSITE" id="PS00211">
    <property type="entry name" value="ABC_TRANSPORTER_1"/>
    <property type="match status" value="1"/>
</dbReference>
<dbReference type="RefSeq" id="WP_094449353.1">
    <property type="nucleotide sequence ID" value="NZ_NMVI01000002.1"/>
</dbReference>
<feature type="transmembrane region" description="Helical" evidence="9">
    <location>
        <begin position="129"/>
        <end position="151"/>
    </location>
</feature>
<dbReference type="GO" id="GO:0005524">
    <property type="term" value="F:ATP binding"/>
    <property type="evidence" value="ECO:0007669"/>
    <property type="project" value="UniProtKB-KW"/>
</dbReference>
<evidence type="ECO:0000256" key="4">
    <source>
        <dbReference type="ARBA" id="ARBA00022692"/>
    </source>
</evidence>
<dbReference type="InterPro" id="IPR027417">
    <property type="entry name" value="P-loop_NTPase"/>
</dbReference>
<dbReference type="InterPro" id="IPR011527">
    <property type="entry name" value="ABC1_TM_dom"/>
</dbReference>
<evidence type="ECO:0000256" key="8">
    <source>
        <dbReference type="ARBA" id="ARBA00023136"/>
    </source>
</evidence>
<evidence type="ECO:0000256" key="6">
    <source>
        <dbReference type="ARBA" id="ARBA00022840"/>
    </source>
</evidence>
<comment type="subcellular location">
    <subcellularLocation>
        <location evidence="1">Cell membrane</location>
        <topology evidence="1">Multi-pass membrane protein</topology>
    </subcellularLocation>
</comment>
<protein>
    <submittedName>
        <fullName evidence="12">Multidrug ABC transporter ATP-binding protein</fullName>
    </submittedName>
</protein>
<dbReference type="FunFam" id="3.40.50.300:FF:000854">
    <property type="entry name" value="Multidrug ABC transporter ATP-binding protein"/>
    <property type="match status" value="1"/>
</dbReference>
<dbReference type="Proteomes" id="UP000216533">
    <property type="component" value="Unassembled WGS sequence"/>
</dbReference>
<keyword evidence="2" id="KW-0813">Transport</keyword>
<evidence type="ECO:0000259" key="11">
    <source>
        <dbReference type="PROSITE" id="PS50929"/>
    </source>
</evidence>